<proteinExistence type="predicted"/>
<dbReference type="PANTHER" id="PTHR15288:SF0">
    <property type="entry name" value="UDENN DOMAIN-CONTAINING PROTEIN"/>
    <property type="match status" value="1"/>
</dbReference>
<reference evidence="3 4" key="1">
    <citation type="submission" date="2024-03" db="EMBL/GenBank/DDBJ databases">
        <title>The genome assembly and annotation of the cricket Gryllus longicercus Weissman &amp; Gray.</title>
        <authorList>
            <person name="Szrajer S."/>
            <person name="Gray D."/>
            <person name="Ylla G."/>
        </authorList>
    </citation>
    <scope>NUCLEOTIDE SEQUENCE [LARGE SCALE GENOMIC DNA]</scope>
    <source>
        <strain evidence="3">DAG 2021-001</strain>
        <tissue evidence="3">Whole body minus gut</tissue>
    </source>
</reference>
<dbReference type="EMBL" id="JAZDUA010000147">
    <property type="protein sequence ID" value="KAK7866426.1"/>
    <property type="molecule type" value="Genomic_DNA"/>
</dbReference>
<organism evidence="3 4">
    <name type="scientific">Gryllus longicercus</name>
    <dbReference type="NCBI Taxonomy" id="2509291"/>
    <lineage>
        <taxon>Eukaryota</taxon>
        <taxon>Metazoa</taxon>
        <taxon>Ecdysozoa</taxon>
        <taxon>Arthropoda</taxon>
        <taxon>Hexapoda</taxon>
        <taxon>Insecta</taxon>
        <taxon>Pterygota</taxon>
        <taxon>Neoptera</taxon>
        <taxon>Polyneoptera</taxon>
        <taxon>Orthoptera</taxon>
        <taxon>Ensifera</taxon>
        <taxon>Gryllidea</taxon>
        <taxon>Grylloidea</taxon>
        <taxon>Gryllidae</taxon>
        <taxon>Gryllinae</taxon>
        <taxon>Gryllus</taxon>
    </lineage>
</organism>
<dbReference type="SMART" id="SM00799">
    <property type="entry name" value="DENN"/>
    <property type="match status" value="1"/>
</dbReference>
<dbReference type="InterPro" id="IPR043153">
    <property type="entry name" value="DENN_C"/>
</dbReference>
<feature type="region of interest" description="Disordered" evidence="1">
    <location>
        <begin position="284"/>
        <end position="344"/>
    </location>
</feature>
<sequence>MMAYKPPPELRNRIESIKKKFEIVEPAKSHQSISNTKVSCTDIDKNLQSKCRNAAQLTLSSPLGMVKAICPENASFEKPKDKLKTCSQSGKGNIRRTPAFRCDKPCLSHQTSNPDKKMRTVVNTVKLFEDRHQCNVERSLSPEENVTKNGIFVGKKDESNAFKLPPKIVNVNCKSNVNENLLCNVKGLDNIDSVLKKLSSAGRTGIRERLRSDSKESRNVALNGSKKIQLMQQLDDSSTQRKENTLPQSEAKISKNGNKEKQNANEGVCSEHNSKLTFSLRAALKAPLPPGPPPKKPPRTFVHNSPDVRGKPVCTRLAPEKSKTDLTSYSKGLENRKKSLERSTTEPRIMLKKLENVLLKHQQGIGSVVITPRTGGTETTTERLKSPKGDEKREDFVKRATNNFAESELADASRYSKEDKQNPQYVEKLSSGCFDSLNCVSNIPKHLYEKLNEPQSEFFVESPLYPRKKISASSEIKIVSDQKRKTSASNAVSGEHIYAEPYACIDVEAILKAELSVQTKQEVAMHDTQVQNATEQNHSTLHYMCSPINPLDRMDALVNCNNVNTVGNSNNSSNSQVILCENKSKTNGSDNEFKSDEMHLPLKSFLHFNPVSKSHQSNSTNVPLHKLDRNKVQLFINQAFGSPLHDSPVASLDSASSDESAPTTPDEMNPPDIQNEAGGSRKTDDGKVTASCQQSDTLGENSLGRRQDLTKLTEERKVYVRRVSSRVFNTRQRLSSQPFSHLFHCIMLIGLNLDGDKKTKVPYIKSKYPVNASVPPLIEHLCFPDAADWPPRSSAENAYCDEQSYSLVITNEIGDHMFGYCRRVMPEGMDICLPLAYCILSPYRAKGFYFKILSELESQHGQPEWLQKTFIKQLYACEFPNPGQTLKLTNLLDNVPDSVEASLRSLANQLRRPLDSRLEEHDLTLLFSTLPVPILLQVFGSLLLERKVLFISNSLSKLSSCIEALHAILYPFSWHYTFIPVLPSAHIGVCEAPTPFIIGVLKDKVGKALTVSLEEGIIVDLDDPKIVQSVGDESTILPSRLKKCLKMALQFAENTTQKMEPARNVMISEAFIRMFVEICGHYANHVVTQQDGKKVFERESFIKAVPLHSVQLFLEWFSETAMFSSFVESRLNEGAETKGLFEQRALEHTEEMDKNTMLLHRNYKAINRKVKSFGDRLKDWAPFS</sequence>
<dbReference type="SMART" id="SM00800">
    <property type="entry name" value="uDENN"/>
    <property type="match status" value="1"/>
</dbReference>
<accession>A0AAN9VPD4</accession>
<feature type="region of interest" description="Disordered" evidence="1">
    <location>
        <begin position="231"/>
        <end position="272"/>
    </location>
</feature>
<feature type="region of interest" description="Disordered" evidence="1">
    <location>
        <begin position="370"/>
        <end position="393"/>
    </location>
</feature>
<dbReference type="InterPro" id="IPR051942">
    <property type="entry name" value="DENN_domain_containing_2"/>
</dbReference>
<protein>
    <recommendedName>
        <fullName evidence="2">UDENN domain-containing protein</fullName>
    </recommendedName>
</protein>
<feature type="compositionally biased region" description="Basic and acidic residues" evidence="1">
    <location>
        <begin position="333"/>
        <end position="344"/>
    </location>
</feature>
<feature type="domain" description="UDENN" evidence="2">
    <location>
        <begin position="744"/>
        <end position="1139"/>
    </location>
</feature>
<dbReference type="Gene3D" id="3.40.50.11500">
    <property type="match status" value="1"/>
</dbReference>
<dbReference type="InterPro" id="IPR005113">
    <property type="entry name" value="uDENN_dom"/>
</dbReference>
<feature type="compositionally biased region" description="Basic and acidic residues" evidence="1">
    <location>
        <begin position="380"/>
        <end position="393"/>
    </location>
</feature>
<dbReference type="Pfam" id="PF02141">
    <property type="entry name" value="DENN"/>
    <property type="match status" value="1"/>
</dbReference>
<keyword evidence="4" id="KW-1185">Reference proteome</keyword>
<evidence type="ECO:0000259" key="2">
    <source>
        <dbReference type="PROSITE" id="PS50211"/>
    </source>
</evidence>
<dbReference type="AlphaFoldDB" id="A0AAN9VPD4"/>
<evidence type="ECO:0000256" key="1">
    <source>
        <dbReference type="SAM" id="MobiDB-lite"/>
    </source>
</evidence>
<comment type="caution">
    <text evidence="3">The sequence shown here is derived from an EMBL/GenBank/DDBJ whole genome shotgun (WGS) entry which is preliminary data.</text>
</comment>
<feature type="region of interest" description="Disordered" evidence="1">
    <location>
        <begin position="646"/>
        <end position="709"/>
    </location>
</feature>
<dbReference type="InterPro" id="IPR037516">
    <property type="entry name" value="Tripartite_DENN"/>
</dbReference>
<dbReference type="Pfam" id="PF03455">
    <property type="entry name" value="dDENN"/>
    <property type="match status" value="1"/>
</dbReference>
<dbReference type="Gene3D" id="3.30.450.200">
    <property type="match status" value="1"/>
</dbReference>
<dbReference type="PROSITE" id="PS50211">
    <property type="entry name" value="DENN"/>
    <property type="match status" value="1"/>
</dbReference>
<feature type="compositionally biased region" description="Polar residues" evidence="1">
    <location>
        <begin position="690"/>
        <end position="700"/>
    </location>
</feature>
<evidence type="ECO:0000313" key="3">
    <source>
        <dbReference type="EMBL" id="KAK7866426.1"/>
    </source>
</evidence>
<dbReference type="Pfam" id="PF03456">
    <property type="entry name" value="uDENN"/>
    <property type="match status" value="1"/>
</dbReference>
<dbReference type="InterPro" id="IPR005112">
    <property type="entry name" value="dDENN_dom"/>
</dbReference>
<dbReference type="Proteomes" id="UP001378592">
    <property type="component" value="Unassembled WGS sequence"/>
</dbReference>
<dbReference type="PANTHER" id="PTHR15288">
    <property type="entry name" value="DENN DOMAIN-CONTAINING PROTEIN 2"/>
    <property type="match status" value="1"/>
</dbReference>
<gene>
    <name evidence="3" type="ORF">R5R35_008953</name>
</gene>
<dbReference type="FunFam" id="3.40.50.11500:FF:000004">
    <property type="entry name" value="DENN domain-containing protein 2C isoform X1"/>
    <property type="match status" value="1"/>
</dbReference>
<evidence type="ECO:0000313" key="4">
    <source>
        <dbReference type="Proteomes" id="UP001378592"/>
    </source>
</evidence>
<dbReference type="SMART" id="SM00801">
    <property type="entry name" value="dDENN"/>
    <property type="match status" value="1"/>
</dbReference>
<feature type="compositionally biased region" description="Low complexity" evidence="1">
    <location>
        <begin position="650"/>
        <end position="661"/>
    </location>
</feature>
<dbReference type="InterPro" id="IPR001194">
    <property type="entry name" value="cDENN_dom"/>
</dbReference>
<name>A0AAN9VPD4_9ORTH</name>